<name>A0ABS7E1Z7_9GAMM</name>
<sequence length="940" mass="104441">MKPITEPTPLQLPEFISDKYTLTDTLGAGGMGKVYLAQDTRLHRTVAIKVLNQASDGSKTPNQTLDEARALAKLNHPNIVQIYDVLEHQSQLVLVMEFIEGQPLQQFQHEQLPSLIQKLTILYQICLGLAAAHHVGVVHCDLKASNIIITSETNEGGFGAKIVDFGIAQTQRSVQVLQNISEKNENLAASQGCKIAMSPEQLNGLPINHLSDLFSFGILAYRFISGHHPFGTGSASQIGDNIVNTPAPDAFELVPQIPAALAKLLNQLLQKHPADRVQSAKQVADKLQQIIIAQTQEEILQQQTVANTPLYDSNVETEEHNSPSKDNTLRDNALRDNVLKDSALKNSPLKTSPLNPLSKKSILITVTALCLLTALLLANYPSLLAFMNPAPSSTAIKHQVVVIPPTLESSSFSNQNPIGSNLLATAEPSLLVATMDDAIKQYIIQNQSMQLISSSEVNAIEGDINAIGNYTGATDILTSEINCNITRCNITLSRLNRSSDSQRWTVSEQDHWPVILENFYATHNDTQLKVTKLFSDSGAGKQVNMQVSEQDYLTYIDLYSTVLLEGRVTPELMQSLATLIQKTPYLYSAYSLFRESALSFYNSTNDEKFLHIFEKLLDQSPPEYRYSVEQAIDKFTIYASTNEFDKAHTQLNIAKQRGANQTTLIEFQAYFFLVSNQLEQAISTYQKALFLRPSTKLLYNLALSYWWESDSINTKKTLKTLLSINSKHYFANQLLADISLIEGDLEQAIALYLPLVKTNNQSIDISNLGLSYALSGKYQQALEMAQLAVDSSPNHPNWILNLADIQLILGKTSQAHAHYRQVLKLNQEVDSRSAWLQRAQAYVHIGDHQAAIKALNQLKKMSTNDGEVFFVAALIYTQIGEHTSALSQVEEALNSNIGAVWFNLPWFDSLCEIPKFSQLLETAGTLDRCQLKELILRLKT</sequence>
<dbReference type="RefSeq" id="WP_220109316.1">
    <property type="nucleotide sequence ID" value="NZ_JAHZST010000005.1"/>
</dbReference>
<accession>A0ABS7E1Z7</accession>
<dbReference type="Pfam" id="PF13432">
    <property type="entry name" value="TPR_16"/>
    <property type="match status" value="1"/>
</dbReference>
<dbReference type="Pfam" id="PF00069">
    <property type="entry name" value="Pkinase"/>
    <property type="match status" value="1"/>
</dbReference>
<dbReference type="GO" id="GO:0016301">
    <property type="term" value="F:kinase activity"/>
    <property type="evidence" value="ECO:0007669"/>
    <property type="project" value="UniProtKB-KW"/>
</dbReference>
<evidence type="ECO:0000313" key="8">
    <source>
        <dbReference type="EMBL" id="MBW8183728.1"/>
    </source>
</evidence>
<dbReference type="InterPro" id="IPR011009">
    <property type="entry name" value="Kinase-like_dom_sf"/>
</dbReference>
<proteinExistence type="predicted"/>
<dbReference type="Gene3D" id="1.10.510.10">
    <property type="entry name" value="Transferase(Phosphotransferase) domain 1"/>
    <property type="match status" value="1"/>
</dbReference>
<feature type="binding site" evidence="6">
    <location>
        <position position="49"/>
    </location>
    <ligand>
        <name>ATP</name>
        <dbReference type="ChEBI" id="CHEBI:30616"/>
    </ligand>
</feature>
<reference evidence="8 9" key="1">
    <citation type="submission" date="2021-07" db="EMBL/GenBank/DDBJ databases">
        <title>Shewanella sp. nov, isolated from SCS.</title>
        <authorList>
            <person name="Cao W.R."/>
        </authorList>
    </citation>
    <scope>NUCLEOTIDE SEQUENCE [LARGE SCALE GENOMIC DNA]</scope>
    <source>
        <strain evidence="8 9">NR704-98</strain>
    </source>
</reference>
<dbReference type="PROSITE" id="PS50011">
    <property type="entry name" value="PROTEIN_KINASE_DOM"/>
    <property type="match status" value="1"/>
</dbReference>
<evidence type="ECO:0000256" key="3">
    <source>
        <dbReference type="ARBA" id="ARBA00022777"/>
    </source>
</evidence>
<keyword evidence="4 6" id="KW-0067">ATP-binding</keyword>
<evidence type="ECO:0000259" key="7">
    <source>
        <dbReference type="PROSITE" id="PS50011"/>
    </source>
</evidence>
<dbReference type="InterPro" id="IPR019734">
    <property type="entry name" value="TPR_rpt"/>
</dbReference>
<dbReference type="PANTHER" id="PTHR43289:SF6">
    <property type="entry name" value="SERINE_THREONINE-PROTEIN KINASE NEKL-3"/>
    <property type="match status" value="1"/>
</dbReference>
<evidence type="ECO:0000256" key="6">
    <source>
        <dbReference type="PROSITE-ProRule" id="PRU10141"/>
    </source>
</evidence>
<dbReference type="Gene3D" id="3.30.200.20">
    <property type="entry name" value="Phosphorylase Kinase, domain 1"/>
    <property type="match status" value="1"/>
</dbReference>
<dbReference type="InterPro" id="IPR017441">
    <property type="entry name" value="Protein_kinase_ATP_BS"/>
</dbReference>
<dbReference type="CDD" id="cd14014">
    <property type="entry name" value="STKc_PknB_like"/>
    <property type="match status" value="1"/>
</dbReference>
<dbReference type="Gene3D" id="1.25.40.10">
    <property type="entry name" value="Tetratricopeptide repeat domain"/>
    <property type="match status" value="1"/>
</dbReference>
<dbReference type="Proteomes" id="UP001195963">
    <property type="component" value="Unassembled WGS sequence"/>
</dbReference>
<organism evidence="8 9">
    <name type="scientific">Shewanella nanhaiensis</name>
    <dbReference type="NCBI Taxonomy" id="2864872"/>
    <lineage>
        <taxon>Bacteria</taxon>
        <taxon>Pseudomonadati</taxon>
        <taxon>Pseudomonadota</taxon>
        <taxon>Gammaproteobacteria</taxon>
        <taxon>Alteromonadales</taxon>
        <taxon>Shewanellaceae</taxon>
        <taxon>Shewanella</taxon>
    </lineage>
</organism>
<evidence type="ECO:0000313" key="9">
    <source>
        <dbReference type="Proteomes" id="UP001195963"/>
    </source>
</evidence>
<feature type="repeat" description="TPR" evidence="5">
    <location>
        <begin position="762"/>
        <end position="795"/>
    </location>
</feature>
<dbReference type="SUPFAM" id="SSF48452">
    <property type="entry name" value="TPR-like"/>
    <property type="match status" value="3"/>
</dbReference>
<evidence type="ECO:0000256" key="1">
    <source>
        <dbReference type="ARBA" id="ARBA00022679"/>
    </source>
</evidence>
<evidence type="ECO:0000256" key="2">
    <source>
        <dbReference type="ARBA" id="ARBA00022741"/>
    </source>
</evidence>
<keyword evidence="9" id="KW-1185">Reference proteome</keyword>
<evidence type="ECO:0000256" key="5">
    <source>
        <dbReference type="PROSITE-ProRule" id="PRU00339"/>
    </source>
</evidence>
<dbReference type="InterPro" id="IPR000719">
    <property type="entry name" value="Prot_kinase_dom"/>
</dbReference>
<dbReference type="InterPro" id="IPR008271">
    <property type="entry name" value="Ser/Thr_kinase_AS"/>
</dbReference>
<keyword evidence="5" id="KW-0802">TPR repeat</keyword>
<dbReference type="PROSITE" id="PS50005">
    <property type="entry name" value="TPR"/>
    <property type="match status" value="2"/>
</dbReference>
<comment type="caution">
    <text evidence="8">The sequence shown here is derived from an EMBL/GenBank/DDBJ whole genome shotgun (WGS) entry which is preliminary data.</text>
</comment>
<keyword evidence="2 6" id="KW-0547">Nucleotide-binding</keyword>
<dbReference type="InterPro" id="IPR011990">
    <property type="entry name" value="TPR-like_helical_dom_sf"/>
</dbReference>
<dbReference type="PROSITE" id="PS00107">
    <property type="entry name" value="PROTEIN_KINASE_ATP"/>
    <property type="match status" value="1"/>
</dbReference>
<keyword evidence="1" id="KW-0808">Transferase</keyword>
<dbReference type="SMART" id="SM00028">
    <property type="entry name" value="TPR"/>
    <property type="match status" value="4"/>
</dbReference>
<keyword evidence="3 8" id="KW-0418">Kinase</keyword>
<dbReference type="EMBL" id="JAHZST010000005">
    <property type="protein sequence ID" value="MBW8183728.1"/>
    <property type="molecule type" value="Genomic_DNA"/>
</dbReference>
<protein>
    <submittedName>
        <fullName evidence="8">Protein kinase</fullName>
    </submittedName>
</protein>
<dbReference type="SMART" id="SM00220">
    <property type="entry name" value="S_TKc"/>
    <property type="match status" value="1"/>
</dbReference>
<gene>
    <name evidence="8" type="ORF">K0625_08600</name>
</gene>
<feature type="domain" description="Protein kinase" evidence="7">
    <location>
        <begin position="20"/>
        <end position="291"/>
    </location>
</feature>
<feature type="repeat" description="TPR" evidence="5">
    <location>
        <begin position="662"/>
        <end position="695"/>
    </location>
</feature>
<dbReference type="PANTHER" id="PTHR43289">
    <property type="entry name" value="MITOGEN-ACTIVATED PROTEIN KINASE KINASE KINASE 20-RELATED"/>
    <property type="match status" value="1"/>
</dbReference>
<dbReference type="PROSITE" id="PS00108">
    <property type="entry name" value="PROTEIN_KINASE_ST"/>
    <property type="match status" value="1"/>
</dbReference>
<dbReference type="SUPFAM" id="SSF56112">
    <property type="entry name" value="Protein kinase-like (PK-like)"/>
    <property type="match status" value="1"/>
</dbReference>
<evidence type="ECO:0000256" key="4">
    <source>
        <dbReference type="ARBA" id="ARBA00022840"/>
    </source>
</evidence>